<feature type="compositionally biased region" description="Low complexity" evidence="1">
    <location>
        <begin position="746"/>
        <end position="762"/>
    </location>
</feature>
<dbReference type="Gene3D" id="1.10.555.10">
    <property type="entry name" value="Rho GTPase activation protein"/>
    <property type="match status" value="1"/>
</dbReference>
<dbReference type="PANTHER" id="PTHR15670">
    <property type="entry name" value="RHO GTPASE ACTIVATING PROTEIN 11A"/>
    <property type="match status" value="1"/>
</dbReference>
<dbReference type="SMART" id="SM00324">
    <property type="entry name" value="RhoGAP"/>
    <property type="match status" value="1"/>
</dbReference>
<protein>
    <submittedName>
        <fullName evidence="3">CSON001866 protein</fullName>
    </submittedName>
</protein>
<feature type="region of interest" description="Disordered" evidence="1">
    <location>
        <begin position="932"/>
        <end position="978"/>
    </location>
</feature>
<dbReference type="GO" id="GO:0007165">
    <property type="term" value="P:signal transduction"/>
    <property type="evidence" value="ECO:0007669"/>
    <property type="project" value="InterPro"/>
</dbReference>
<proteinExistence type="predicted"/>
<dbReference type="EMBL" id="UFQS01001300">
    <property type="protein sequence ID" value="SSX10179.1"/>
    <property type="molecule type" value="Genomic_DNA"/>
</dbReference>
<feature type="region of interest" description="Disordered" evidence="1">
    <location>
        <begin position="706"/>
        <end position="765"/>
    </location>
</feature>
<evidence type="ECO:0000313" key="4">
    <source>
        <dbReference type="EMBL" id="SSX29900.1"/>
    </source>
</evidence>
<feature type="domain" description="Rho-GAP" evidence="2">
    <location>
        <begin position="52"/>
        <end position="235"/>
    </location>
</feature>
<dbReference type="SUPFAM" id="SSF48350">
    <property type="entry name" value="GTPase activation domain, GAP"/>
    <property type="match status" value="1"/>
</dbReference>
<reference evidence="4" key="2">
    <citation type="submission" date="2018-07" db="EMBL/GenBank/DDBJ databases">
        <authorList>
            <person name="Quirk P.G."/>
            <person name="Krulwich T.A."/>
        </authorList>
    </citation>
    <scope>NUCLEOTIDE SEQUENCE</scope>
</reference>
<dbReference type="OMA" id="IKSEQWH"/>
<evidence type="ECO:0000313" key="3">
    <source>
        <dbReference type="EMBL" id="SSX10179.1"/>
    </source>
</evidence>
<dbReference type="PANTHER" id="PTHR15670:SF4">
    <property type="entry name" value="RHO GTPASE-ACTIVATING PROTEIN 11A"/>
    <property type="match status" value="1"/>
</dbReference>
<reference evidence="3" key="1">
    <citation type="submission" date="2018-04" db="EMBL/GenBank/DDBJ databases">
        <authorList>
            <person name="Go L.Y."/>
            <person name="Mitchell J.A."/>
        </authorList>
    </citation>
    <scope>NUCLEOTIDE SEQUENCE</scope>
    <source>
        <tissue evidence="3">Whole organism</tissue>
    </source>
</reference>
<dbReference type="InterPro" id="IPR000198">
    <property type="entry name" value="RhoGAP_dom"/>
</dbReference>
<feature type="region of interest" description="Disordered" evidence="1">
    <location>
        <begin position="801"/>
        <end position="875"/>
    </location>
</feature>
<dbReference type="PROSITE" id="PS50238">
    <property type="entry name" value="RHOGAP"/>
    <property type="match status" value="1"/>
</dbReference>
<dbReference type="Pfam" id="PF00620">
    <property type="entry name" value="RhoGAP"/>
    <property type="match status" value="1"/>
</dbReference>
<dbReference type="GO" id="GO:0005096">
    <property type="term" value="F:GTPase activator activity"/>
    <property type="evidence" value="ECO:0007669"/>
    <property type="project" value="TreeGrafter"/>
</dbReference>
<dbReference type="AlphaFoldDB" id="A0A336KXF7"/>
<feature type="compositionally biased region" description="Basic residues" evidence="1">
    <location>
        <begin position="969"/>
        <end position="978"/>
    </location>
</feature>
<evidence type="ECO:0000259" key="2">
    <source>
        <dbReference type="PROSITE" id="PS50238"/>
    </source>
</evidence>
<evidence type="ECO:0000256" key="1">
    <source>
        <dbReference type="SAM" id="MobiDB-lite"/>
    </source>
</evidence>
<dbReference type="VEuPathDB" id="VectorBase:CSON001866"/>
<organism evidence="3">
    <name type="scientific">Culicoides sonorensis</name>
    <name type="common">Biting midge</name>
    <dbReference type="NCBI Taxonomy" id="179676"/>
    <lineage>
        <taxon>Eukaryota</taxon>
        <taxon>Metazoa</taxon>
        <taxon>Ecdysozoa</taxon>
        <taxon>Arthropoda</taxon>
        <taxon>Hexapoda</taxon>
        <taxon>Insecta</taxon>
        <taxon>Pterygota</taxon>
        <taxon>Neoptera</taxon>
        <taxon>Endopterygota</taxon>
        <taxon>Diptera</taxon>
        <taxon>Nematocera</taxon>
        <taxon>Chironomoidea</taxon>
        <taxon>Ceratopogonidae</taxon>
        <taxon>Ceratopogoninae</taxon>
        <taxon>Culicoides</taxon>
        <taxon>Monoculicoides</taxon>
    </lineage>
</organism>
<dbReference type="InterPro" id="IPR042869">
    <property type="entry name" value="ARHGAP11A/B"/>
</dbReference>
<feature type="compositionally biased region" description="Basic residues" evidence="1">
    <location>
        <begin position="943"/>
        <end position="958"/>
    </location>
</feature>
<sequence>MSVTINHIDNRDQLLNFVVAELKTNGIKYRKDPPTKISKKQEKITYGKVFHAALEHLDTVAVDDGVLIPTFVVNACKRILADVKYEGIFRKTGSTKRQKEIISKLERGLPFDDTDNVLDIASILKTFFRSLPEAIIPPGNLQETLIKCLLDEKTATHNILLSCLMLPVLKINTLAYLMQFLNKVSEYASDNKMTIENLAIIMGPNIMPVCHNVQQRNSAHVKIISILIKNAYSIGIVPENILDRMHELNSSRDDVLLQTEKKKKKRRSGSLNRVFNGLRKIVGALGSSSESLERTPDVEKFLQTPILTKSAKKRKVNENPFSARKKKDLMSLLPNNNALLPNTPMIKDQKKTRLSLAPARKENKIGVSTVDIAQSSHPMERRWSFVLSRKKSVDKLHAENKILVPCGLSPVLSMPSLTPDKRRSLMNDDNDHLSTEFLQANDNQVVTSRKDDEKFANDFNKMDISDEDFVKIPRSEYEAIKEKVAAIETCISQEFSKNEKLLNDSFVEPVVKPESGPVAVDDKYQATLKETHPINEVASTTDQLAKRLSRELKIRRSTEHQVIRSPSARKIGTMRRRSKENGACLSRSTTWHVSTSSNKEDISAKIDDMTKDSLCLRSNLKRGRPNTYQRHPSPVKKIVDISIENPKDEIKSEQWHDAKTFFSDPVNDQHNMSADLIEDNVPLTAKAPVRVLLTPEIQISKPDEANLFKTPQNLPPRMTTAMSTGPKSVEKSSMDKTPMLPPSLPPRRSASKKTPTGTSKTPRMLVPHHTPIQQLQTGRASIARIRANVGHVAAKAKLFDNMGDSNSGEAPKPISRSQVNRRQSIKPALTSQPLLSVPENKRALKENNPPPAIKSSATNKETTTPKRKNLKLSTEAARRYRLQMGVVRSPISANKQRKLEQINAIKLQNRLEEVKRSKHRLSDMDDIVQKNLKSIKTENSHTPTRRSSRSGTPKKSKNLIKTPSNLARKSPRTTMGRR</sequence>
<name>A0A336KXF7_CULSO</name>
<dbReference type="InterPro" id="IPR008936">
    <property type="entry name" value="Rho_GTPase_activation_prot"/>
</dbReference>
<gene>
    <name evidence="3" type="primary">CSON001866</name>
</gene>
<dbReference type="EMBL" id="UFQT01001300">
    <property type="protein sequence ID" value="SSX29900.1"/>
    <property type="molecule type" value="Genomic_DNA"/>
</dbReference>
<accession>A0A336KXF7</accession>